<evidence type="ECO:0000313" key="2">
    <source>
        <dbReference type="Proteomes" id="UP000018348"/>
    </source>
</evidence>
<protein>
    <submittedName>
        <fullName evidence="1">Uncharacterized protein</fullName>
    </submittedName>
</protein>
<proteinExistence type="predicted"/>
<dbReference type="AlphaFoldDB" id="T2IJ72"/>
<accession>T2IJ72</accession>
<comment type="caution">
    <text evidence="1">The sequence shown here is derived from an EMBL/GenBank/DDBJ whole genome shotgun (WGS) entry which is preliminary data.</text>
</comment>
<dbReference type="SUPFAM" id="SSF52540">
    <property type="entry name" value="P-loop containing nucleoside triphosphate hydrolases"/>
    <property type="match status" value="1"/>
</dbReference>
<dbReference type="RefSeq" id="WP_021831795.1">
    <property type="nucleotide sequence ID" value="NZ_CAQK01000782.1"/>
</dbReference>
<reference evidence="1 2" key="2">
    <citation type="submission" date="2013-09" db="EMBL/GenBank/DDBJ databases">
        <title>Whole genome comparison of six Crocosphaera watsonii strains with differing phenotypes.</title>
        <authorList>
            <person name="Bench S.R."/>
            <person name="Heller P."/>
            <person name="Frank I."/>
            <person name="Arciniega M."/>
            <person name="Shilova I.N."/>
            <person name="Zehr J.P."/>
        </authorList>
    </citation>
    <scope>NUCLEOTIDE SEQUENCE [LARGE SCALE GENOMIC DNA]</scope>
    <source>
        <strain evidence="1 2">WH 8502</strain>
    </source>
</reference>
<reference evidence="1 2" key="1">
    <citation type="submission" date="2013-01" db="EMBL/GenBank/DDBJ databases">
        <authorList>
            <person name="Bench S."/>
        </authorList>
    </citation>
    <scope>NUCLEOTIDE SEQUENCE [LARGE SCALE GENOMIC DNA]</scope>
    <source>
        <strain evidence="1 2">WH 8502</strain>
    </source>
</reference>
<dbReference type="Proteomes" id="UP000018348">
    <property type="component" value="Unassembled WGS sequence"/>
</dbReference>
<dbReference type="InterPro" id="IPR027417">
    <property type="entry name" value="P-loop_NTPase"/>
</dbReference>
<sequence>MLLNQSKEFYWIAEEISSQGSPCRAIIFSASSNFSGSKLTLQEWKDYFVEYQLEWSKLEIVDSSNLTVKTKKNDDLDKILISKITKSDDLYDYHRPSRPENFIGREKIKQEFWDFLNNVKTSETDLRIICFSGRTGLGKLSLIVKLEEDCSTKLEYKDRFYIYATDVTSVNEKTAFQFLNKIIIEAFQEAINKKFISLSNHKIYIESVEPPFLESRSIREALDFLKFNNKVLVIFFDQFETILSKPFLDHLFLLFEKIVYEVDGLKSDNLVLGFSWRTDMITSISHKAYHTWHNLTKFRKDVEVSEFHQEEVKNLITCFSQENSFNKSKRNIQSLLKSCPKYPWLIRKICSAFYSDILDKSEVIENNYKKPITEDDIKKLFDKDLESLSVEEIECLKYITKNSPVNMTNLCEKYKSNIIEDLADKKLIIRNGSNYKPYWDIFTDYVNHEKLPELTINYVPTQTIENFISKFRQMKNNKTRQEIRNILDISENSLKGFLSDFTTLFPCEYNRNSKKLIISNDKILKFNDDEIANYLSEQFKSHIIYQKIQRNPSKLITEAQITEFLGEEYSVSNTSIKDYRSRLLSWLFFTGLIEKRSNWLFFISDGNGKQKGKTEDCIFRLKTDKTPIQDLPLLKLLKNYPPS</sequence>
<organism evidence="1 2">
    <name type="scientific">Crocosphaera watsonii WH 8502</name>
    <dbReference type="NCBI Taxonomy" id="423474"/>
    <lineage>
        <taxon>Bacteria</taxon>
        <taxon>Bacillati</taxon>
        <taxon>Cyanobacteriota</taxon>
        <taxon>Cyanophyceae</taxon>
        <taxon>Oscillatoriophycideae</taxon>
        <taxon>Chroococcales</taxon>
        <taxon>Aphanothecaceae</taxon>
        <taxon>Crocosphaera</taxon>
    </lineage>
</organism>
<dbReference type="EMBL" id="CAQK01000782">
    <property type="protein sequence ID" value="CCQ53113.1"/>
    <property type="molecule type" value="Genomic_DNA"/>
</dbReference>
<dbReference type="Gene3D" id="3.40.50.300">
    <property type="entry name" value="P-loop containing nucleotide triphosphate hydrolases"/>
    <property type="match status" value="1"/>
</dbReference>
<name>T2IJ72_CROWT</name>
<evidence type="ECO:0000313" key="1">
    <source>
        <dbReference type="EMBL" id="CCQ53113.1"/>
    </source>
</evidence>
<gene>
    <name evidence="1" type="ORF">CWATWH8502_1068</name>
</gene>